<proteinExistence type="predicted"/>
<accession>A0A553N5X8</accession>
<organism evidence="3 4">
    <name type="scientific">Danionella cerebrum</name>
    <dbReference type="NCBI Taxonomy" id="2873325"/>
    <lineage>
        <taxon>Eukaryota</taxon>
        <taxon>Metazoa</taxon>
        <taxon>Chordata</taxon>
        <taxon>Craniata</taxon>
        <taxon>Vertebrata</taxon>
        <taxon>Euteleostomi</taxon>
        <taxon>Actinopterygii</taxon>
        <taxon>Neopterygii</taxon>
        <taxon>Teleostei</taxon>
        <taxon>Ostariophysi</taxon>
        <taxon>Cypriniformes</taxon>
        <taxon>Danionidae</taxon>
        <taxon>Danioninae</taxon>
        <taxon>Danionella</taxon>
    </lineage>
</organism>
<keyword evidence="4" id="KW-1185">Reference proteome</keyword>
<feature type="compositionally biased region" description="Polar residues" evidence="1">
    <location>
        <begin position="209"/>
        <end position="227"/>
    </location>
</feature>
<feature type="region of interest" description="Disordered" evidence="1">
    <location>
        <begin position="307"/>
        <end position="331"/>
    </location>
</feature>
<feature type="signal peptide" evidence="2">
    <location>
        <begin position="1"/>
        <end position="19"/>
    </location>
</feature>
<evidence type="ECO:0000256" key="1">
    <source>
        <dbReference type="SAM" id="MobiDB-lite"/>
    </source>
</evidence>
<dbReference type="PANTHER" id="PTHR12835">
    <property type="entry name" value="BIOTIN PROTEIN LIGASE"/>
    <property type="match status" value="1"/>
</dbReference>
<dbReference type="OrthoDB" id="10250105at2759"/>
<dbReference type="GO" id="GO:0004077">
    <property type="term" value="F:biotin--[biotin carboxyl-carrier protein] ligase activity"/>
    <property type="evidence" value="ECO:0007669"/>
    <property type="project" value="TreeGrafter"/>
</dbReference>
<dbReference type="GO" id="GO:0005737">
    <property type="term" value="C:cytoplasm"/>
    <property type="evidence" value="ECO:0007669"/>
    <property type="project" value="TreeGrafter"/>
</dbReference>
<dbReference type="Proteomes" id="UP000316079">
    <property type="component" value="Unassembled WGS sequence"/>
</dbReference>
<name>A0A553N5X8_9TELE</name>
<dbReference type="STRING" id="623744.A0A553N5X8"/>
<keyword evidence="2" id="KW-0732">Signal</keyword>
<comment type="caution">
    <text evidence="3">The sequence shown here is derived from an EMBL/GenBank/DDBJ whole genome shotgun (WGS) entry which is preliminary data.</text>
</comment>
<gene>
    <name evidence="3" type="ORF">DNTS_026777</name>
</gene>
<feature type="chain" id="PRO_5021980735" evidence="2">
    <location>
        <begin position="20"/>
        <end position="711"/>
    </location>
</feature>
<dbReference type="AlphaFoldDB" id="A0A553N5X8"/>
<feature type="region of interest" description="Disordered" evidence="1">
    <location>
        <begin position="200"/>
        <end position="250"/>
    </location>
</feature>
<evidence type="ECO:0000313" key="4">
    <source>
        <dbReference type="Proteomes" id="UP000316079"/>
    </source>
</evidence>
<sequence length="711" mass="79185">MLITLCYLFLWLRLQRFYSALIRDALKGRGGVTFSRETRLRGPERDSLLLRRGDRSCYLSQRQVCEDLSQWTPLCSPGSFSPYVQSVSFIIEASSRRIIQQSAKVVSWSEFCLPLAHRPGQPYRAIAQSSVEDFSRLAEAFLEDRLHLEQRLVPESIVSVSLRDSSLSELLEQQQLEASGSLSVSLQKPDCENLSRRSLLEQHTDRQNSENITPSLHQESRNHNCSHQQRRSLSELVEPSKCTHQGATAQSENLVSEHHHMDGHHLHLSSCQECLDLENSTILSVRFASLENIPDLPPDCTVVEEQKNTEVEDEEQMERKNSSGEQQKIDGAHSQNIEEIRHLKLKDVQGPKDMSSGNRKNKVEDVLRGGCCPKPPNVLVFTNGCEEQFNRVKALLGESLGSGRYTVYPLSVDGALDEPWTENTLLLVVAGDHPLPLKMEQRVLAYLGAGGRLLSLGSPLCPPGLVLCPRHLPGHPVCRLHFRVPGRPEIILPVQVCGHMYEEMGIGVGELQHWGVIHSLPLKTESESLNTESQEEDGASTESETAIVRLTYGDNGGVAVLSQSRDDRLRIEILKQILLSLGLVCELSPEPSHTPVYLLCTHPDQKQSFLHWLRSHSGQSGVSRTGSSVLKECLCVDGCTDGACSGKRVLHTGSISGSVRFDLQVYSSHLQTKCLGRTIRENPQWVSLQQRVIISSFGRILDSVVLPTLSA</sequence>
<protein>
    <submittedName>
        <fullName evidence="3">Uncharacterized protein</fullName>
    </submittedName>
</protein>
<dbReference type="EMBL" id="SRMA01027018">
    <property type="protein sequence ID" value="TRY60837.1"/>
    <property type="molecule type" value="Genomic_DNA"/>
</dbReference>
<reference evidence="3 4" key="1">
    <citation type="journal article" date="2019" name="Sci. Data">
        <title>Hybrid genome assembly and annotation of Danionella translucida.</title>
        <authorList>
            <person name="Kadobianskyi M."/>
            <person name="Schulze L."/>
            <person name="Schuelke M."/>
            <person name="Judkewitz B."/>
        </authorList>
    </citation>
    <scope>NUCLEOTIDE SEQUENCE [LARGE SCALE GENOMIC DNA]</scope>
    <source>
        <strain evidence="3 4">Bolton</strain>
    </source>
</reference>
<feature type="compositionally biased region" description="Basic and acidic residues" evidence="1">
    <location>
        <begin position="317"/>
        <end position="331"/>
    </location>
</feature>
<evidence type="ECO:0000256" key="2">
    <source>
        <dbReference type="SAM" id="SignalP"/>
    </source>
</evidence>
<evidence type="ECO:0000313" key="3">
    <source>
        <dbReference type="EMBL" id="TRY60837.1"/>
    </source>
</evidence>
<dbReference type="PANTHER" id="PTHR12835:SF5">
    <property type="entry name" value="BIOTIN--PROTEIN LIGASE"/>
    <property type="match status" value="1"/>
</dbReference>